<proteinExistence type="inferred from homology"/>
<keyword evidence="9" id="KW-1185">Reference proteome</keyword>
<comment type="similarity">
    <text evidence="2">Belongs to the GPAT/DAPAT family.</text>
</comment>
<dbReference type="SMART" id="SM00563">
    <property type="entry name" value="PlsC"/>
    <property type="match status" value="1"/>
</dbReference>
<reference evidence="8 9" key="1">
    <citation type="submission" date="2022-05" db="EMBL/GenBank/DDBJ databases">
        <authorList>
            <consortium name="Genoscope - CEA"/>
            <person name="William W."/>
        </authorList>
    </citation>
    <scope>NUCLEOTIDE SEQUENCE [LARGE SCALE GENOMIC DNA]</scope>
</reference>
<dbReference type="Pfam" id="PF19277">
    <property type="entry name" value="GPAT_C"/>
    <property type="match status" value="1"/>
</dbReference>
<evidence type="ECO:0000256" key="5">
    <source>
        <dbReference type="ARBA" id="ARBA00023315"/>
    </source>
</evidence>
<evidence type="ECO:0000313" key="9">
    <source>
        <dbReference type="Proteomes" id="UP001159405"/>
    </source>
</evidence>
<evidence type="ECO:0000313" key="8">
    <source>
        <dbReference type="EMBL" id="CAH3143083.1"/>
    </source>
</evidence>
<organism evidence="8 9">
    <name type="scientific">Porites lobata</name>
    <dbReference type="NCBI Taxonomy" id="104759"/>
    <lineage>
        <taxon>Eukaryota</taxon>
        <taxon>Metazoa</taxon>
        <taxon>Cnidaria</taxon>
        <taxon>Anthozoa</taxon>
        <taxon>Hexacorallia</taxon>
        <taxon>Scleractinia</taxon>
        <taxon>Fungiina</taxon>
        <taxon>Poritidae</taxon>
        <taxon>Porites</taxon>
    </lineage>
</organism>
<keyword evidence="5" id="KW-0012">Acyltransferase</keyword>
<dbReference type="InterPro" id="IPR022284">
    <property type="entry name" value="GPAT/DHAPAT"/>
</dbReference>
<evidence type="ECO:0000256" key="1">
    <source>
        <dbReference type="ARBA" id="ARBA00004370"/>
    </source>
</evidence>
<evidence type="ECO:0000256" key="3">
    <source>
        <dbReference type="ARBA" id="ARBA00022679"/>
    </source>
</evidence>
<evidence type="ECO:0000259" key="7">
    <source>
        <dbReference type="SMART" id="SM00563"/>
    </source>
</evidence>
<dbReference type="Proteomes" id="UP001159405">
    <property type="component" value="Unassembled WGS sequence"/>
</dbReference>
<accession>A0ABN8PG58</accession>
<sequence length="843" mass="96115">MDAETMKNLDAVYKKWQNRADPAGGGIYTAGDANDPGRKAWQDKFGDNIQAPQRAPSRFRPRKRKNKQADLSFQPLTEVKFHVPGAVIPAIYKRRRPVMGASCDRCCKESKKLFEDITPSWGMHNILSQNLYKKHNLLKRSFCHIAFVRACNISHEYPDVKQNVMQSARVKTCILTPVLQEHSLSDQDIKEAEKIRRQRLTELEKEADTIYNRMAAVIYRRFIRFTAWFLFKLFGRLLSSIQIHNGQMDILREASQDERPLVFLPLHKSHMDYLLLTFVLVTRDIKVPHVAAGDNLRIPVFSWMLRHLGGFFIKRKLDHSSRKDELYKCVLQEYVEQLLQNGQYLEFYIEGSRSRTGKAMVPKSGLLSLVVNSVTEGVVPDVNIVPVNISYEKVVDSGYTNELLGEVKRPESFWRTIKSIWRVIRTTYGNVRLDFGQPFSLQEFSRSMDLSQPMKDFASSLVAKATVNSSSRSSLLRNYSDVSLSDMGDDKSFALTKALGYHVVYDAVNCCAVMSTNMVAFLLLNNHRQGTTFEELSASFERLRGEIISRERDVGFSGEKAAIIHHALRLLADDVIVTEVQKFIMEIHIQPKLVLPHLLNLTFYSNQVVSLFALDSVLACGITAAAEDSESYDSEDIDGKKIVSQKTILEKTKQLCDILQREFIFVPPCISLESALIEALDKFTASETLKIMQQSTAGSRGGDWGWDDEHDADMSIIDVPEVDYKLTKSDELLTKLRYLKSLVAPLVESYWVSACALRWLSNQTFSETEFLTALHACAKERVQEEVTFFPESCSMEPLRNAIRIFKEWKVIQVDADSRVSLCDAYNDEDALFDVIEKIGQFKL</sequence>
<dbReference type="Pfam" id="PF01553">
    <property type="entry name" value="Acyltransferase"/>
    <property type="match status" value="1"/>
</dbReference>
<dbReference type="InterPro" id="IPR002123">
    <property type="entry name" value="Plipid/glycerol_acylTrfase"/>
</dbReference>
<dbReference type="EMBL" id="CALNXK010000070">
    <property type="protein sequence ID" value="CAH3143083.1"/>
    <property type="molecule type" value="Genomic_DNA"/>
</dbReference>
<feature type="region of interest" description="Disordered" evidence="6">
    <location>
        <begin position="19"/>
        <end position="40"/>
    </location>
</feature>
<dbReference type="PANTHER" id="PTHR12563:SF23">
    <property type="entry name" value="BCDNA.GH07066"/>
    <property type="match status" value="1"/>
</dbReference>
<dbReference type="SUPFAM" id="SSF69593">
    <property type="entry name" value="Glycerol-3-phosphate (1)-acyltransferase"/>
    <property type="match status" value="1"/>
</dbReference>
<evidence type="ECO:0000256" key="4">
    <source>
        <dbReference type="ARBA" id="ARBA00023136"/>
    </source>
</evidence>
<comment type="caution">
    <text evidence="8">The sequence shown here is derived from an EMBL/GenBank/DDBJ whole genome shotgun (WGS) entry which is preliminary data.</text>
</comment>
<feature type="domain" description="Phospholipid/glycerol acyltransferase" evidence="7">
    <location>
        <begin position="261"/>
        <end position="392"/>
    </location>
</feature>
<dbReference type="InterPro" id="IPR041728">
    <property type="entry name" value="GPAT/DHAPAT_LPLAT"/>
</dbReference>
<keyword evidence="3" id="KW-0808">Transferase</keyword>
<name>A0ABN8PG58_9CNID</name>
<evidence type="ECO:0000256" key="6">
    <source>
        <dbReference type="SAM" id="MobiDB-lite"/>
    </source>
</evidence>
<protein>
    <recommendedName>
        <fullName evidence="7">Phospholipid/glycerol acyltransferase domain-containing protein</fullName>
    </recommendedName>
</protein>
<keyword evidence="4" id="KW-0472">Membrane</keyword>
<dbReference type="CDD" id="cd07993">
    <property type="entry name" value="LPLAT_DHAPAT-like"/>
    <property type="match status" value="1"/>
</dbReference>
<comment type="subcellular location">
    <subcellularLocation>
        <location evidence="1">Membrane</location>
    </subcellularLocation>
</comment>
<evidence type="ECO:0000256" key="2">
    <source>
        <dbReference type="ARBA" id="ARBA00007937"/>
    </source>
</evidence>
<dbReference type="InterPro" id="IPR045520">
    <property type="entry name" value="GPAT/DHAPAT_C"/>
</dbReference>
<dbReference type="PANTHER" id="PTHR12563">
    <property type="entry name" value="GLYCEROL-3-PHOSPHATE ACYLTRANSFERASE"/>
    <property type="match status" value="1"/>
</dbReference>
<gene>
    <name evidence="8" type="ORF">PLOB_00043222</name>
</gene>